<dbReference type="InterPro" id="IPR002104">
    <property type="entry name" value="Integrase_catalytic"/>
</dbReference>
<keyword evidence="1" id="KW-0233">DNA recombination</keyword>
<name>A0A7Y6K9A7_9BURK</name>
<gene>
    <name evidence="3" type="ORF">G5S42_43610</name>
</gene>
<dbReference type="GO" id="GO:0003677">
    <property type="term" value="F:DNA binding"/>
    <property type="evidence" value="ECO:0007669"/>
    <property type="project" value="InterPro"/>
</dbReference>
<dbReference type="InterPro" id="IPR013762">
    <property type="entry name" value="Integrase-like_cat_sf"/>
</dbReference>
<dbReference type="GO" id="GO:0015074">
    <property type="term" value="P:DNA integration"/>
    <property type="evidence" value="ECO:0007669"/>
    <property type="project" value="InterPro"/>
</dbReference>
<dbReference type="Proteomes" id="UP000594380">
    <property type="component" value="Unassembled WGS sequence"/>
</dbReference>
<dbReference type="Pfam" id="PF00589">
    <property type="entry name" value="Phage_integrase"/>
    <property type="match status" value="1"/>
</dbReference>
<dbReference type="EMBL" id="JAALDK010000004">
    <property type="protein sequence ID" value="NUY06209.1"/>
    <property type="molecule type" value="Genomic_DNA"/>
</dbReference>
<dbReference type="SUPFAM" id="SSF56349">
    <property type="entry name" value="DNA breaking-rejoining enzymes"/>
    <property type="match status" value="1"/>
</dbReference>
<protein>
    <submittedName>
        <fullName evidence="3">Tyrosine-type recombinase/integrase</fullName>
    </submittedName>
</protein>
<evidence type="ECO:0000313" key="3">
    <source>
        <dbReference type="EMBL" id="NUY06209.1"/>
    </source>
</evidence>
<dbReference type="AlphaFoldDB" id="A0A7Y6K9A7"/>
<sequence>MRDYLDERRIVDGVVFNHDAPLFRSQKGGQFTPNTLQRLFHRVFSKARIQGASSHSGRRAFATTLIEKGVDSKSVSTVMGHASIAMTARDVEDKPVRLKQISADIFWVRYGAHV</sequence>
<dbReference type="Gene3D" id="1.10.443.10">
    <property type="entry name" value="Intergrase catalytic core"/>
    <property type="match status" value="1"/>
</dbReference>
<dbReference type="GO" id="GO:0006310">
    <property type="term" value="P:DNA recombination"/>
    <property type="evidence" value="ECO:0007669"/>
    <property type="project" value="UniProtKB-KW"/>
</dbReference>
<accession>A0A7Y6K9A7</accession>
<evidence type="ECO:0000256" key="1">
    <source>
        <dbReference type="ARBA" id="ARBA00023172"/>
    </source>
</evidence>
<comment type="caution">
    <text evidence="3">The sequence shown here is derived from an EMBL/GenBank/DDBJ whole genome shotgun (WGS) entry which is preliminary data.</text>
</comment>
<proteinExistence type="predicted"/>
<dbReference type="InterPro" id="IPR011010">
    <property type="entry name" value="DNA_brk_join_enz"/>
</dbReference>
<evidence type="ECO:0000259" key="2">
    <source>
        <dbReference type="PROSITE" id="PS51898"/>
    </source>
</evidence>
<organism evidence="3 4">
    <name type="scientific">Paraburkholderia youngii</name>
    <dbReference type="NCBI Taxonomy" id="2782701"/>
    <lineage>
        <taxon>Bacteria</taxon>
        <taxon>Pseudomonadati</taxon>
        <taxon>Pseudomonadota</taxon>
        <taxon>Betaproteobacteria</taxon>
        <taxon>Burkholderiales</taxon>
        <taxon>Burkholderiaceae</taxon>
        <taxon>Paraburkholderia</taxon>
    </lineage>
</organism>
<dbReference type="PROSITE" id="PS51898">
    <property type="entry name" value="TYR_RECOMBINASE"/>
    <property type="match status" value="1"/>
</dbReference>
<reference evidence="3 4" key="1">
    <citation type="submission" date="2020-02" db="EMBL/GenBank/DDBJ databases">
        <title>Paraburkholderia simonii sp. nov. and Paraburkholderia youngii sp. nov. Brazilian and Mexican Mimosa-associated rhizobia.</title>
        <authorList>
            <person name="Mavima L."/>
            <person name="Beukes C.W."/>
            <person name="Chan W.Y."/>
            <person name="Palmer M."/>
            <person name="De Meyer S.E."/>
            <person name="James E.K."/>
            <person name="Venter S.N."/>
            <person name="Steenkamp E.T."/>
        </authorList>
    </citation>
    <scope>NUCLEOTIDE SEQUENCE [LARGE SCALE GENOMIC DNA]</scope>
    <source>
        <strain evidence="3 4">JPY169</strain>
    </source>
</reference>
<feature type="domain" description="Tyr recombinase" evidence="2">
    <location>
        <begin position="1"/>
        <end position="105"/>
    </location>
</feature>
<evidence type="ECO:0000313" key="4">
    <source>
        <dbReference type="Proteomes" id="UP000594380"/>
    </source>
</evidence>